<keyword evidence="5" id="KW-0804">Transcription</keyword>
<dbReference type="NCBIfam" id="TIGR02937">
    <property type="entry name" value="sigma70-ECF"/>
    <property type="match status" value="1"/>
</dbReference>
<feature type="domain" description="RNA polymerase sigma-70 region 2" evidence="6">
    <location>
        <begin position="35"/>
        <end position="101"/>
    </location>
</feature>
<dbReference type="Gene3D" id="1.10.1740.10">
    <property type="match status" value="1"/>
</dbReference>
<keyword evidence="2" id="KW-0805">Transcription regulation</keyword>
<dbReference type="InterPro" id="IPR036388">
    <property type="entry name" value="WH-like_DNA-bd_sf"/>
</dbReference>
<evidence type="ECO:0000259" key="7">
    <source>
        <dbReference type="Pfam" id="PF08281"/>
    </source>
</evidence>
<name>A0ABP8J2W1_9ACTN</name>
<keyword evidence="3" id="KW-0731">Sigma factor</keyword>
<accession>A0ABP8J2W1</accession>
<proteinExistence type="inferred from homology"/>
<evidence type="ECO:0000256" key="5">
    <source>
        <dbReference type="ARBA" id="ARBA00023163"/>
    </source>
</evidence>
<dbReference type="InterPro" id="IPR013325">
    <property type="entry name" value="RNA_pol_sigma_r2"/>
</dbReference>
<evidence type="ECO:0000259" key="6">
    <source>
        <dbReference type="Pfam" id="PF04542"/>
    </source>
</evidence>
<dbReference type="InterPro" id="IPR007627">
    <property type="entry name" value="RNA_pol_sigma70_r2"/>
</dbReference>
<dbReference type="EMBL" id="BAABFR010000003">
    <property type="protein sequence ID" value="GAA4384025.1"/>
    <property type="molecule type" value="Genomic_DNA"/>
</dbReference>
<dbReference type="CDD" id="cd06171">
    <property type="entry name" value="Sigma70_r4"/>
    <property type="match status" value="1"/>
</dbReference>
<evidence type="ECO:0000256" key="3">
    <source>
        <dbReference type="ARBA" id="ARBA00023082"/>
    </source>
</evidence>
<dbReference type="NCBIfam" id="NF007225">
    <property type="entry name" value="PRK09643.1"/>
    <property type="match status" value="1"/>
</dbReference>
<evidence type="ECO:0000256" key="2">
    <source>
        <dbReference type="ARBA" id="ARBA00023015"/>
    </source>
</evidence>
<dbReference type="SUPFAM" id="SSF88659">
    <property type="entry name" value="Sigma3 and sigma4 domains of RNA polymerase sigma factors"/>
    <property type="match status" value="1"/>
</dbReference>
<dbReference type="InterPro" id="IPR039425">
    <property type="entry name" value="RNA_pol_sigma-70-like"/>
</dbReference>
<evidence type="ECO:0000313" key="9">
    <source>
        <dbReference type="Proteomes" id="UP001500635"/>
    </source>
</evidence>
<keyword evidence="9" id="KW-1185">Reference proteome</keyword>
<dbReference type="Pfam" id="PF08281">
    <property type="entry name" value="Sigma70_r4_2"/>
    <property type="match status" value="1"/>
</dbReference>
<comment type="caution">
    <text evidence="8">The sequence shown here is derived from an EMBL/GenBank/DDBJ whole genome shotgun (WGS) entry which is preliminary data.</text>
</comment>
<gene>
    <name evidence="8" type="primary">sigM</name>
    <name evidence="8" type="ORF">GCM10023147_03970</name>
</gene>
<dbReference type="PANTHER" id="PTHR43133:SF50">
    <property type="entry name" value="ECF RNA POLYMERASE SIGMA FACTOR SIGM"/>
    <property type="match status" value="1"/>
</dbReference>
<feature type="domain" description="RNA polymerase sigma factor 70 region 4 type 2" evidence="7">
    <location>
        <begin position="131"/>
        <end position="182"/>
    </location>
</feature>
<dbReference type="Proteomes" id="UP001500635">
    <property type="component" value="Unassembled WGS sequence"/>
</dbReference>
<dbReference type="InterPro" id="IPR013324">
    <property type="entry name" value="RNA_pol_sigma_r3/r4-like"/>
</dbReference>
<keyword evidence="4" id="KW-0238">DNA-binding</keyword>
<dbReference type="SUPFAM" id="SSF88946">
    <property type="entry name" value="Sigma2 domain of RNA polymerase sigma factors"/>
    <property type="match status" value="1"/>
</dbReference>
<dbReference type="Gene3D" id="1.10.10.10">
    <property type="entry name" value="Winged helix-like DNA-binding domain superfamily/Winged helix DNA-binding domain"/>
    <property type="match status" value="1"/>
</dbReference>
<dbReference type="Pfam" id="PF04542">
    <property type="entry name" value="Sigma70_r2"/>
    <property type="match status" value="1"/>
</dbReference>
<dbReference type="InterPro" id="IPR013249">
    <property type="entry name" value="RNA_pol_sigma70_r4_t2"/>
</dbReference>
<dbReference type="PANTHER" id="PTHR43133">
    <property type="entry name" value="RNA POLYMERASE ECF-TYPE SIGMA FACTO"/>
    <property type="match status" value="1"/>
</dbReference>
<organism evidence="8 9">
    <name type="scientific">Tsukamurella soli</name>
    <dbReference type="NCBI Taxonomy" id="644556"/>
    <lineage>
        <taxon>Bacteria</taxon>
        <taxon>Bacillati</taxon>
        <taxon>Actinomycetota</taxon>
        <taxon>Actinomycetes</taxon>
        <taxon>Mycobacteriales</taxon>
        <taxon>Tsukamurellaceae</taxon>
        <taxon>Tsukamurella</taxon>
    </lineage>
</organism>
<comment type="similarity">
    <text evidence="1">Belongs to the sigma-70 factor family. ECF subfamily.</text>
</comment>
<sequence>MAVSGARGTAEYEELSDEELIAAAGGGDQQAFGELYNRHHRHLWATAVRTARTLDDAEDCLQEAFERAYQLCREFRGDCRVASWLHRIVINACVDTARRNRIRLSFPMPEDPSGLASDDGVGVDRLDTRIAVYTALRKLPRQQVEAIIAVDVYGLSITEAAEALGVQPGTVKSRRARARDRLSRLLR</sequence>
<evidence type="ECO:0000256" key="4">
    <source>
        <dbReference type="ARBA" id="ARBA00023125"/>
    </source>
</evidence>
<dbReference type="InterPro" id="IPR014284">
    <property type="entry name" value="RNA_pol_sigma-70_dom"/>
</dbReference>
<evidence type="ECO:0000256" key="1">
    <source>
        <dbReference type="ARBA" id="ARBA00010641"/>
    </source>
</evidence>
<evidence type="ECO:0000313" key="8">
    <source>
        <dbReference type="EMBL" id="GAA4384025.1"/>
    </source>
</evidence>
<reference evidence="9" key="1">
    <citation type="journal article" date="2019" name="Int. J. Syst. Evol. Microbiol.">
        <title>The Global Catalogue of Microorganisms (GCM) 10K type strain sequencing project: providing services to taxonomists for standard genome sequencing and annotation.</title>
        <authorList>
            <consortium name="The Broad Institute Genomics Platform"/>
            <consortium name="The Broad Institute Genome Sequencing Center for Infectious Disease"/>
            <person name="Wu L."/>
            <person name="Ma J."/>
        </authorList>
    </citation>
    <scope>NUCLEOTIDE SEQUENCE [LARGE SCALE GENOMIC DNA]</scope>
    <source>
        <strain evidence="9">JCM 17688</strain>
    </source>
</reference>
<protein>
    <submittedName>
        <fullName evidence="8">RNA polymerase sigma factor SigM</fullName>
    </submittedName>
</protein>